<dbReference type="Gene3D" id="6.10.340.10">
    <property type="match status" value="1"/>
</dbReference>
<protein>
    <recommendedName>
        <fullName evidence="3">histidine kinase</fullName>
        <ecNumber evidence="3">2.7.13.3</ecNumber>
    </recommendedName>
</protein>
<feature type="modified residue" description="4-aspartylphosphate" evidence="13">
    <location>
        <position position="1043"/>
    </location>
</feature>
<dbReference type="InterPro" id="IPR000700">
    <property type="entry name" value="PAS-assoc_C"/>
</dbReference>
<dbReference type="PANTHER" id="PTHR45339">
    <property type="entry name" value="HYBRID SIGNAL TRANSDUCTION HISTIDINE KINASE J"/>
    <property type="match status" value="1"/>
</dbReference>
<proteinExistence type="predicted"/>
<comment type="subcellular location">
    <subcellularLocation>
        <location evidence="2">Cell membrane</location>
        <topology evidence="2">Multi-pass membrane protein</topology>
    </subcellularLocation>
</comment>
<evidence type="ECO:0000256" key="4">
    <source>
        <dbReference type="ARBA" id="ARBA00022475"/>
    </source>
</evidence>
<dbReference type="SUPFAM" id="SSF47226">
    <property type="entry name" value="Histidine-containing phosphotransfer domain, HPT domain"/>
    <property type="match status" value="1"/>
</dbReference>
<keyword evidence="8" id="KW-0067">ATP-binding</keyword>
<dbReference type="SUPFAM" id="SSF55785">
    <property type="entry name" value="PYP-like sensor domain (PAS domain)"/>
    <property type="match status" value="1"/>
</dbReference>
<dbReference type="PRINTS" id="PR00344">
    <property type="entry name" value="BCTRLSENSOR"/>
</dbReference>
<dbReference type="Gene3D" id="3.30.565.10">
    <property type="entry name" value="Histidine kinase-like ATPase, C-terminal domain"/>
    <property type="match status" value="1"/>
</dbReference>
<evidence type="ECO:0000256" key="5">
    <source>
        <dbReference type="ARBA" id="ARBA00022553"/>
    </source>
</evidence>
<dbReference type="InterPro" id="IPR011006">
    <property type="entry name" value="CheY-like_superfamily"/>
</dbReference>
<dbReference type="Pfam" id="PF13426">
    <property type="entry name" value="PAS_9"/>
    <property type="match status" value="1"/>
</dbReference>
<evidence type="ECO:0000313" key="21">
    <source>
        <dbReference type="Proteomes" id="UP001195963"/>
    </source>
</evidence>
<keyword evidence="7" id="KW-0547">Nucleotide-binding</keyword>
<dbReference type="CDD" id="cd17546">
    <property type="entry name" value="REC_hyHK_CKI1_RcsC-like"/>
    <property type="match status" value="2"/>
</dbReference>
<keyword evidence="6 14" id="KW-0812">Transmembrane</keyword>
<comment type="catalytic activity">
    <reaction evidence="1">
        <text>ATP + protein L-histidine = ADP + protein N-phospho-L-histidine.</text>
        <dbReference type="EC" id="2.7.13.3"/>
    </reaction>
</comment>
<dbReference type="CDD" id="cd00082">
    <property type="entry name" value="HisKA"/>
    <property type="match status" value="1"/>
</dbReference>
<dbReference type="SUPFAM" id="SSF52172">
    <property type="entry name" value="CheY-like"/>
    <property type="match status" value="2"/>
</dbReference>
<dbReference type="Pfam" id="PF00512">
    <property type="entry name" value="HisKA"/>
    <property type="match status" value="1"/>
</dbReference>
<keyword evidence="9 14" id="KW-1133">Transmembrane helix</keyword>
<dbReference type="InterPro" id="IPR008207">
    <property type="entry name" value="Sig_transdc_His_kin_Hpt_dom"/>
</dbReference>
<dbReference type="InterPro" id="IPR003594">
    <property type="entry name" value="HATPase_dom"/>
</dbReference>
<dbReference type="InterPro" id="IPR005467">
    <property type="entry name" value="His_kinase_dom"/>
</dbReference>
<dbReference type="EC" id="2.7.13.3" evidence="3"/>
<feature type="modified residue" description="4-aspartylphosphate" evidence="13">
    <location>
        <position position="899"/>
    </location>
</feature>
<dbReference type="CDD" id="cd00088">
    <property type="entry name" value="HPT"/>
    <property type="match status" value="1"/>
</dbReference>
<dbReference type="SUPFAM" id="SSF55874">
    <property type="entry name" value="ATPase domain of HSP90 chaperone/DNA topoisomerase II/histidine kinase"/>
    <property type="match status" value="1"/>
</dbReference>
<evidence type="ECO:0000256" key="13">
    <source>
        <dbReference type="PROSITE-ProRule" id="PRU00169"/>
    </source>
</evidence>
<feature type="domain" description="HPt" evidence="19">
    <location>
        <begin position="1165"/>
        <end position="1257"/>
    </location>
</feature>
<dbReference type="Proteomes" id="UP001195963">
    <property type="component" value="Unassembled WGS sequence"/>
</dbReference>
<evidence type="ECO:0000259" key="18">
    <source>
        <dbReference type="PROSITE" id="PS50113"/>
    </source>
</evidence>
<name>A0ABS7DXL9_9GAMM</name>
<keyword evidence="5 13" id="KW-0597">Phosphoprotein</keyword>
<evidence type="ECO:0000259" key="16">
    <source>
        <dbReference type="PROSITE" id="PS50110"/>
    </source>
</evidence>
<evidence type="ECO:0000256" key="7">
    <source>
        <dbReference type="ARBA" id="ARBA00022741"/>
    </source>
</evidence>
<dbReference type="SUPFAM" id="SSF47384">
    <property type="entry name" value="Homodimeric domain of signal transducing histidine kinase"/>
    <property type="match status" value="1"/>
</dbReference>
<comment type="caution">
    <text evidence="20">The sequence shown here is derived from an EMBL/GenBank/DDBJ whole genome shotgun (WGS) entry which is preliminary data.</text>
</comment>
<keyword evidence="21" id="KW-1185">Reference proteome</keyword>
<evidence type="ECO:0000313" key="20">
    <source>
        <dbReference type="EMBL" id="MBW8182174.1"/>
    </source>
</evidence>
<dbReference type="PROSITE" id="PS50110">
    <property type="entry name" value="RESPONSE_REGULATORY"/>
    <property type="match status" value="2"/>
</dbReference>
<evidence type="ECO:0000256" key="10">
    <source>
        <dbReference type="ARBA" id="ARBA00023012"/>
    </source>
</evidence>
<dbReference type="Gene3D" id="3.40.50.2300">
    <property type="match status" value="2"/>
</dbReference>
<dbReference type="EMBL" id="JAHZST010000001">
    <property type="protein sequence ID" value="MBW8182174.1"/>
    <property type="molecule type" value="Genomic_DNA"/>
</dbReference>
<evidence type="ECO:0000259" key="19">
    <source>
        <dbReference type="PROSITE" id="PS50894"/>
    </source>
</evidence>
<evidence type="ECO:0000259" key="17">
    <source>
        <dbReference type="PROSITE" id="PS50112"/>
    </source>
</evidence>
<dbReference type="InterPro" id="IPR036097">
    <property type="entry name" value="HisK_dim/P_sf"/>
</dbReference>
<dbReference type="SMART" id="SM00091">
    <property type="entry name" value="PAS"/>
    <property type="match status" value="1"/>
</dbReference>
<dbReference type="PROSITE" id="PS50112">
    <property type="entry name" value="PAS"/>
    <property type="match status" value="1"/>
</dbReference>
<evidence type="ECO:0000256" key="14">
    <source>
        <dbReference type="SAM" id="Phobius"/>
    </source>
</evidence>
<evidence type="ECO:0000256" key="9">
    <source>
        <dbReference type="ARBA" id="ARBA00022989"/>
    </source>
</evidence>
<dbReference type="SMART" id="SM00388">
    <property type="entry name" value="HisKA"/>
    <property type="match status" value="1"/>
</dbReference>
<dbReference type="SMART" id="SM00448">
    <property type="entry name" value="REC"/>
    <property type="match status" value="2"/>
</dbReference>
<reference evidence="20 21" key="1">
    <citation type="submission" date="2021-07" db="EMBL/GenBank/DDBJ databases">
        <title>Shewanella sp. nov, isolated from SCS.</title>
        <authorList>
            <person name="Cao W.R."/>
        </authorList>
    </citation>
    <scope>NUCLEOTIDE SEQUENCE [LARGE SCALE GENOMIC DNA]</scope>
    <source>
        <strain evidence="20 21">NR704-98</strain>
    </source>
</reference>
<dbReference type="InterPro" id="IPR003661">
    <property type="entry name" value="HisK_dim/P_dom"/>
</dbReference>
<dbReference type="InterPro" id="IPR036890">
    <property type="entry name" value="HATPase_C_sf"/>
</dbReference>
<dbReference type="Pfam" id="PF02518">
    <property type="entry name" value="HATPase_c"/>
    <property type="match status" value="1"/>
</dbReference>
<evidence type="ECO:0000259" key="15">
    <source>
        <dbReference type="PROSITE" id="PS50109"/>
    </source>
</evidence>
<feature type="domain" description="PAC" evidence="18">
    <location>
        <begin position="537"/>
        <end position="589"/>
    </location>
</feature>
<dbReference type="InterPro" id="IPR036641">
    <property type="entry name" value="HPT_dom_sf"/>
</dbReference>
<feature type="domain" description="Response regulatory" evidence="16">
    <location>
        <begin position="994"/>
        <end position="1110"/>
    </location>
</feature>
<dbReference type="Pfam" id="PF00072">
    <property type="entry name" value="Response_reg"/>
    <property type="match status" value="2"/>
</dbReference>
<evidence type="ECO:0000256" key="12">
    <source>
        <dbReference type="PROSITE-ProRule" id="PRU00110"/>
    </source>
</evidence>
<dbReference type="Pfam" id="PF01627">
    <property type="entry name" value="Hpt"/>
    <property type="match status" value="1"/>
</dbReference>
<dbReference type="Gene3D" id="1.10.287.130">
    <property type="match status" value="1"/>
</dbReference>
<feature type="modified residue" description="Phosphohistidine" evidence="12">
    <location>
        <position position="1204"/>
    </location>
</feature>
<dbReference type="InterPro" id="IPR035965">
    <property type="entry name" value="PAS-like_dom_sf"/>
</dbReference>
<evidence type="ECO:0000256" key="8">
    <source>
        <dbReference type="ARBA" id="ARBA00022840"/>
    </source>
</evidence>
<keyword evidence="11 14" id="KW-0472">Membrane</keyword>
<dbReference type="Gene3D" id="1.20.120.160">
    <property type="entry name" value="HPT domain"/>
    <property type="match status" value="1"/>
</dbReference>
<dbReference type="PROSITE" id="PS50894">
    <property type="entry name" value="HPT"/>
    <property type="match status" value="1"/>
</dbReference>
<feature type="domain" description="Response regulatory" evidence="16">
    <location>
        <begin position="847"/>
        <end position="966"/>
    </location>
</feature>
<accession>A0ABS7DXL9</accession>
<feature type="domain" description="Histidine kinase" evidence="15">
    <location>
        <begin position="607"/>
        <end position="828"/>
    </location>
</feature>
<keyword evidence="10" id="KW-0902">Two-component regulatory system</keyword>
<dbReference type="RefSeq" id="WP_220107911.1">
    <property type="nucleotide sequence ID" value="NZ_JAHZST010000001.1"/>
</dbReference>
<feature type="transmembrane region" description="Helical" evidence="14">
    <location>
        <begin position="227"/>
        <end position="248"/>
    </location>
</feature>
<feature type="transmembrane region" description="Helical" evidence="14">
    <location>
        <begin position="12"/>
        <end position="32"/>
    </location>
</feature>
<dbReference type="NCBIfam" id="TIGR00229">
    <property type="entry name" value="sensory_box"/>
    <property type="match status" value="1"/>
</dbReference>
<dbReference type="InterPro" id="IPR000014">
    <property type="entry name" value="PAS"/>
</dbReference>
<dbReference type="CDD" id="cd00130">
    <property type="entry name" value="PAS"/>
    <property type="match status" value="1"/>
</dbReference>
<evidence type="ECO:0000256" key="3">
    <source>
        <dbReference type="ARBA" id="ARBA00012438"/>
    </source>
</evidence>
<dbReference type="PROSITE" id="PS50113">
    <property type="entry name" value="PAC"/>
    <property type="match status" value="1"/>
</dbReference>
<feature type="domain" description="PAS" evidence="17">
    <location>
        <begin position="464"/>
        <end position="534"/>
    </location>
</feature>
<dbReference type="PANTHER" id="PTHR45339:SF1">
    <property type="entry name" value="HYBRID SIGNAL TRANSDUCTION HISTIDINE KINASE J"/>
    <property type="match status" value="1"/>
</dbReference>
<dbReference type="PROSITE" id="PS50109">
    <property type="entry name" value="HIS_KIN"/>
    <property type="match status" value="1"/>
</dbReference>
<evidence type="ECO:0000256" key="2">
    <source>
        <dbReference type="ARBA" id="ARBA00004651"/>
    </source>
</evidence>
<evidence type="ECO:0000256" key="11">
    <source>
        <dbReference type="ARBA" id="ARBA00023136"/>
    </source>
</evidence>
<evidence type="ECO:0000256" key="1">
    <source>
        <dbReference type="ARBA" id="ARBA00000085"/>
    </source>
</evidence>
<dbReference type="CDD" id="cd16922">
    <property type="entry name" value="HATPase_EvgS-ArcB-TorS-like"/>
    <property type="match status" value="1"/>
</dbReference>
<evidence type="ECO:0000256" key="6">
    <source>
        <dbReference type="ARBA" id="ARBA00022692"/>
    </source>
</evidence>
<dbReference type="InterPro" id="IPR004358">
    <property type="entry name" value="Sig_transdc_His_kin-like_C"/>
</dbReference>
<sequence length="1343" mass="150278">MPLTKAHLSYTSKALLLLMFVSLIVCITLSIYNQKNKQHLIDSYSRLSTTNELIHKLRLSTDQQTAFSKLYVLTGNERWYSLFEQIMATRNGTATLPEGTSLTYWEKILDPEFELIELENIASNDSFPIIDKMNKMGIRDYELTQLSLALQKANELAADERRALKRLIDNPNANSYVMTQLLGVQYLSDSSKVMTTIGLASRALNERAQEELTHTINKGTLLFSMQILSLMIFVVSILCFFVLQWRLYIHPLKNMQKTVISHVAENNFNFVLDEKTKGEMGEFNKALNHVLKNVAGQLKRNSLLKDFSVVLRGKENTQSLGKDVNQFLIAKLNLPLIGIYVLDDNTLERVAGIGYSADSPTSYTHNDSTHKSILYGQVYRRFKNLKDKYSITLNGSSLSLAEMHYFPLIVNQSPVGLLEIGTLTPLDDTVEHWVKDVIDDLAIGVQLTRNLELQKKTELKVVEQLELNRQILDAIPNPMYYRNVNSEYIGVNESFTSFFGLFEADIIGSTPKDIFEAETAQQFEDSEAQLLENIGSLDYEARLVNADGIQRDVMVYEATFFSTKGDPNGVVGLLLDVTERKQMEVELRKAKEAADEVSKAKGDFLANMSHEIRTPMNAIIGMSHLALNSDLNPKQRGYVSKIDMAAKSLLGIINDILDFSKMEAGKLVTEDVDFRLDEVLDNLTNIIAVKAEEKGLEFLFDIDPHIPLALVGDPLRIGQVLINLCGNAIKFTDSGEVVVGVKLLDKNEETLNLQFDVRDSGIGLSQEQQNKLFKSFSQADASITRKYGGTGLGLTISKRLIEIMGGKIWVTSDEGQGSTFSFTLDCGLQDAKIKSYYKPIKDLVGKPVLVVDDNDVARDILVNLLTMMKFSPSAVSNGQEAISAVEHEVDSPYEIIFMDWNMPGINGIEAIKQIRQKKSLVQPKIILVTAYGREVGMTDDIEHLLDGIIIKPVNPSILFDSIMGAYGIESLGLKESGKNTPTIEEDTLDLTGKSLLLVEDNETNQEVAMGMMEPFNVNITVANHGQEALDKLSEQTFDLVLMDMQMPVMDGITATENIRKNSKYKDLPIVAMTANAMESDVKNCKQAGMDDHIGKPIDFIILKEKLRKYILGSKEVLNPPTIVNDSAEIEEIESEEPPKEAETKLIIEEMPGVDTVLGISRIGGNETKYWEILERFIQSQIEAMINLKQAIIIKDIETATRTAHSLRGAASNLAAQTLSDMAKEMEDSLNNSVYPEEIKVDIVIEHLQTLSAYIEAKKARQDDEAIETETEQNEIEPIDDSLPLDTLLTMIDNYDTQALEEIQRVKQTLISHQLDYGAIEKAIENFDFDKAKELTEKLTGTNS</sequence>
<dbReference type="SMART" id="SM00387">
    <property type="entry name" value="HATPase_c"/>
    <property type="match status" value="1"/>
</dbReference>
<gene>
    <name evidence="20" type="ORF">K0625_00720</name>
</gene>
<organism evidence="20 21">
    <name type="scientific">Shewanella nanhaiensis</name>
    <dbReference type="NCBI Taxonomy" id="2864872"/>
    <lineage>
        <taxon>Bacteria</taxon>
        <taxon>Pseudomonadati</taxon>
        <taxon>Pseudomonadota</taxon>
        <taxon>Gammaproteobacteria</taxon>
        <taxon>Alteromonadales</taxon>
        <taxon>Shewanellaceae</taxon>
        <taxon>Shewanella</taxon>
    </lineage>
</organism>
<keyword evidence="4" id="KW-1003">Cell membrane</keyword>
<dbReference type="Gene3D" id="3.30.450.20">
    <property type="entry name" value="PAS domain"/>
    <property type="match status" value="1"/>
</dbReference>
<dbReference type="InterPro" id="IPR001789">
    <property type="entry name" value="Sig_transdc_resp-reg_receiver"/>
</dbReference>